<dbReference type="PROSITE" id="PS00571">
    <property type="entry name" value="AMIDASES"/>
    <property type="match status" value="2"/>
</dbReference>
<evidence type="ECO:0000259" key="21">
    <source>
        <dbReference type="Pfam" id="PF08544"/>
    </source>
</evidence>
<feature type="domain" description="GHMP kinase N-terminal" evidence="19">
    <location>
        <begin position="1299"/>
        <end position="1384"/>
    </location>
</feature>
<dbReference type="InterPro" id="IPR036928">
    <property type="entry name" value="AS_sf"/>
</dbReference>
<keyword evidence="11" id="KW-0067">ATP-binding</keyword>
<comment type="subcellular location">
    <subcellularLocation>
        <location evidence="1">Cytoplasm</location>
    </subcellularLocation>
</comment>
<evidence type="ECO:0000256" key="10">
    <source>
        <dbReference type="ARBA" id="ARBA00022777"/>
    </source>
</evidence>
<evidence type="ECO:0000313" key="23">
    <source>
        <dbReference type="Proteomes" id="UP000290289"/>
    </source>
</evidence>
<keyword evidence="23" id="KW-1185">Reference proteome</keyword>
<dbReference type="InterPro" id="IPR014721">
    <property type="entry name" value="Ribsml_uS5_D2-typ_fold_subgr"/>
</dbReference>
<feature type="domain" description="Amidase" evidence="20">
    <location>
        <begin position="726"/>
        <end position="880"/>
    </location>
</feature>
<dbReference type="Pfam" id="PF01425">
    <property type="entry name" value="Amidase"/>
    <property type="match status" value="2"/>
</dbReference>
<dbReference type="FunFam" id="3.30.230.10:FF:000027">
    <property type="entry name" value="Mevalonate kinase"/>
    <property type="match status" value="1"/>
</dbReference>
<evidence type="ECO:0000256" key="6">
    <source>
        <dbReference type="ARBA" id="ARBA00022516"/>
    </source>
</evidence>
<dbReference type="FunFam" id="3.90.1300.10:FF:000004">
    <property type="entry name" value="Outer envelope protein 64, mitochondrial"/>
    <property type="match status" value="1"/>
</dbReference>
<feature type="domain" description="GHMP kinase C-terminal" evidence="21">
    <location>
        <begin position="1468"/>
        <end position="1516"/>
    </location>
</feature>
<dbReference type="Pfam" id="PF08544">
    <property type="entry name" value="GHMP_kinases_C"/>
    <property type="match status" value="1"/>
</dbReference>
<dbReference type="SUPFAM" id="SSF55060">
    <property type="entry name" value="GHMP Kinase, C-terminal domain"/>
    <property type="match status" value="1"/>
</dbReference>
<keyword evidence="9" id="KW-0547">Nucleotide-binding</keyword>
<dbReference type="InterPro" id="IPR006203">
    <property type="entry name" value="GHMP_knse_ATP-bd_CS"/>
</dbReference>
<proteinExistence type="inferred from homology"/>
<dbReference type="GO" id="GO:0016126">
    <property type="term" value="P:sterol biosynthetic process"/>
    <property type="evidence" value="ECO:0007669"/>
    <property type="project" value="UniProtKB-KW"/>
</dbReference>
<keyword evidence="7" id="KW-0808">Transferase</keyword>
<evidence type="ECO:0000256" key="11">
    <source>
        <dbReference type="ARBA" id="ARBA00022840"/>
    </source>
</evidence>
<keyword evidence="17" id="KW-0753">Steroid metabolism</keyword>
<dbReference type="PROSITE" id="PS00627">
    <property type="entry name" value="GHMP_KINASES_ATP"/>
    <property type="match status" value="1"/>
</dbReference>
<dbReference type="NCBIfam" id="TIGR00549">
    <property type="entry name" value="mevalon_kin"/>
    <property type="match status" value="1"/>
</dbReference>
<name>A0A498IK00_MALDO</name>
<dbReference type="GO" id="GO:0046872">
    <property type="term" value="F:metal ion binding"/>
    <property type="evidence" value="ECO:0007669"/>
    <property type="project" value="UniProtKB-KW"/>
</dbReference>
<evidence type="ECO:0000256" key="9">
    <source>
        <dbReference type="ARBA" id="ARBA00022741"/>
    </source>
</evidence>
<dbReference type="PANTHER" id="PTHR46310:SF7">
    <property type="entry name" value="AMIDASE 1"/>
    <property type="match status" value="1"/>
</dbReference>
<dbReference type="InterPro" id="IPR023631">
    <property type="entry name" value="Amidase_dom"/>
</dbReference>
<protein>
    <recommendedName>
        <fullName evidence="4">mevalonate kinase</fullName>
        <ecNumber evidence="4">2.7.1.36</ecNumber>
    </recommendedName>
</protein>
<keyword evidence="6" id="KW-0444">Lipid biosynthesis</keyword>
<dbReference type="Gene3D" id="3.90.1300.10">
    <property type="entry name" value="Amidase signature (AS) domain"/>
    <property type="match status" value="3"/>
</dbReference>
<dbReference type="GO" id="GO:0005524">
    <property type="term" value="F:ATP binding"/>
    <property type="evidence" value="ECO:0007669"/>
    <property type="project" value="UniProtKB-KW"/>
</dbReference>
<dbReference type="InterPro" id="IPR020556">
    <property type="entry name" value="Amidase_CS"/>
</dbReference>
<dbReference type="PANTHER" id="PTHR46310">
    <property type="entry name" value="AMIDASE 1"/>
    <property type="match status" value="1"/>
</dbReference>
<evidence type="ECO:0000256" key="18">
    <source>
        <dbReference type="ARBA" id="ARBA00029438"/>
    </source>
</evidence>
<dbReference type="EC" id="2.7.1.36" evidence="4"/>
<dbReference type="GO" id="GO:0016811">
    <property type="term" value="F:hydrolase activity, acting on carbon-nitrogen (but not peptide) bonds, in linear amides"/>
    <property type="evidence" value="ECO:0007669"/>
    <property type="project" value="UniProtKB-ARBA"/>
</dbReference>
<evidence type="ECO:0000256" key="8">
    <source>
        <dbReference type="ARBA" id="ARBA00022723"/>
    </source>
</evidence>
<dbReference type="GO" id="GO:0004496">
    <property type="term" value="F:mevalonate kinase activity"/>
    <property type="evidence" value="ECO:0007669"/>
    <property type="project" value="UniProtKB-EC"/>
</dbReference>
<dbReference type="SUPFAM" id="SSF54211">
    <property type="entry name" value="Ribosomal protein S5 domain 2-like"/>
    <property type="match status" value="1"/>
</dbReference>
<keyword evidence="13" id="KW-0752">Steroid biosynthesis</keyword>
<keyword evidence="5" id="KW-0963">Cytoplasm</keyword>
<dbReference type="SUPFAM" id="SSF75304">
    <property type="entry name" value="Amidase signature (AS) enzymes"/>
    <property type="match status" value="3"/>
</dbReference>
<dbReference type="Proteomes" id="UP000290289">
    <property type="component" value="Chromosome 12"/>
</dbReference>
<comment type="pathway">
    <text evidence="18">Isoprenoid biosynthesis; isopentenyl diphosphate biosynthesis via mevalonate pathway; isopentenyl diphosphate from (R)-mevalonate: step 1/3.</text>
</comment>
<dbReference type="Gene3D" id="3.30.70.890">
    <property type="entry name" value="GHMP kinase, C-terminal domain"/>
    <property type="match status" value="1"/>
</dbReference>
<evidence type="ECO:0000256" key="1">
    <source>
        <dbReference type="ARBA" id="ARBA00004496"/>
    </source>
</evidence>
<dbReference type="Pfam" id="PF00288">
    <property type="entry name" value="GHMP_kinases_N"/>
    <property type="match status" value="1"/>
</dbReference>
<evidence type="ECO:0000256" key="5">
    <source>
        <dbReference type="ARBA" id="ARBA00022490"/>
    </source>
</evidence>
<sequence>MTELRAALTELLGVLSLSLSHIFAHAKVHFRNPSLHIKRVLPGDPPKLQTDPSILDAFRARAFSFQSIAVVSGFCQVSVPLGMCDNLPVSVSLLAKHGSDGFLLNLVETLYGTLKEHAGKFFFLSKEHKHRLQCYYTEPGFVLLSSKYLQPNRWLQSWWRREIQALMQEEDVDIVMHHIHGVINSSLTRDEQKGRTTAPEEKQREFQESTCDAAGPFLAARTNRFVNEVELFLASGLKIEAYDAVCMQRLGWSAPGVTTKPAEVELAEHRPWQGEMAIDSDHGAFVEKFLLRPPSSSHDLPLSGLTFAVKDIFDVAGRVTGFGNPGWARTHPAAESTAPAVSAILSGGATSIGITVMDEMAYCINGENKHYGTPRNPCAPDRVPGGSSSGSAVAVAVGLADFSLGTDTGGSIRVPASYCGVFGFRPSHGVISTSGVTPLAQSFDTVGWFARDPAILNRVGRVLLQLPDTGPVVPTQLIIAEDCFQLSSVPSSRVKQVLVYSVEKLFGGHVIKHANLGDVVKDKVPSLNSFLDKGNPSEEYIIPSLAALSTADRLLERYEFKSNHGEWVSTVRPDLGPGIGERIWAAVRSTDENVDVCHSVMTELRAALTDLLGDFGVLAMPTVPGDPPKLQTDPTTLHNFRARAFSFLSIAVVSGFCQVTIPLGMYDNLPVSVSLLAKHGSDGFLLNLVETLYDTLKEHWQRGMAIDSEHGAFVEKFLLRPPSSSHDLPLSSLTFAVKDIFDVAGRVTGFGNPDWARTHPAAESTAPAVSAILSGGATSIGITVMDEMAYCMNGENKHYGTPRNPCAPDRVPGGSSSGSAVVVAAGLADFSLGTDTGGSVRVPASYCGIFGFRPSHGVISTSGVTPLAQSFDTVGWFARNPAILNRLGRVLLQLPDTGPVVPTQLIIAEDCFQISSVPSSRVKQVLVDSVEKLFGGQVIKHANLGDVVKDKVPSLNSFLDKGNPSEEYIIPSLAALSTAFHLLNRYEFKSNHGEWVSTVRPDLGPGIGERIWAAVRSTDENVDVCHSVMTELRAALTDLLGDFGLLAMPTVPGDPPKLQTDPTILDAFSARLTASYPLPWFPDSASILRKFVTYFYVSIPLGMYDNLPVSVSLLAKHGSDGFLLNLVETLYDTLKEYVRKFFQPKPKRPTYTRAKHAVQSQKLAPQLRKKGKKMEVKARAPGKIILSGEHAVVHGSTAVASSIDLYTYVSLRFPTPSDNDDALRLQLKDIGLEFSWPIGRIKEVLSELDIPNSSVPTSCSTESIKSLAALVDELNIPEAKIGLGAGVVAFLWLYASIQGFKPATVVITSELPLGSGLGSSAALCVALSGALLSFSDCVSLDLGHKEWTTFGESELELLNKWAFEGEKIIHGKPSGIDNTVSTYGNMIKFRSGSLTRIKSNMTLKMLITNTKVGRNTKALVAGVSERTLRHPEAMASVFNAVDSISTEVASIIQSPAPDDLSITEKEAKIEELMEMNQGLLQCMGVSHASIETVLQTTLKYKLASKLTGAGGGGTVVDKVTAELESCGFHCLTAAIGGNGVEIRLGGSL</sequence>
<evidence type="ECO:0000259" key="20">
    <source>
        <dbReference type="Pfam" id="PF01425"/>
    </source>
</evidence>
<evidence type="ECO:0000256" key="2">
    <source>
        <dbReference type="ARBA" id="ARBA00006495"/>
    </source>
</evidence>
<dbReference type="FunFam" id="3.30.70.890:FF:000003">
    <property type="entry name" value="Mevalonate kinase"/>
    <property type="match status" value="1"/>
</dbReference>
<keyword evidence="10" id="KW-0418">Kinase</keyword>
<dbReference type="GO" id="GO:0005737">
    <property type="term" value="C:cytoplasm"/>
    <property type="evidence" value="ECO:0007669"/>
    <property type="project" value="UniProtKB-SubCell"/>
</dbReference>
<evidence type="ECO:0000313" key="22">
    <source>
        <dbReference type="EMBL" id="RXH82302.1"/>
    </source>
</evidence>
<accession>A0A498IK00</accession>
<dbReference type="EMBL" id="RDQH01000338">
    <property type="protein sequence ID" value="RXH82302.1"/>
    <property type="molecule type" value="Genomic_DNA"/>
</dbReference>
<evidence type="ECO:0000256" key="17">
    <source>
        <dbReference type="ARBA" id="ARBA00023221"/>
    </source>
</evidence>
<evidence type="ECO:0000256" key="7">
    <source>
        <dbReference type="ARBA" id="ARBA00022679"/>
    </source>
</evidence>
<dbReference type="InterPro" id="IPR006205">
    <property type="entry name" value="Mev_gal_kin"/>
</dbReference>
<dbReference type="InterPro" id="IPR020568">
    <property type="entry name" value="Ribosomal_Su5_D2-typ_SF"/>
</dbReference>
<keyword evidence="16" id="KW-1207">Sterol metabolism</keyword>
<dbReference type="InterPro" id="IPR013750">
    <property type="entry name" value="GHMP_kinase_C_dom"/>
</dbReference>
<dbReference type="PRINTS" id="PR00959">
    <property type="entry name" value="MEVGALKINASE"/>
</dbReference>
<evidence type="ECO:0000256" key="14">
    <source>
        <dbReference type="ARBA" id="ARBA00023011"/>
    </source>
</evidence>
<keyword evidence="8" id="KW-0479">Metal-binding</keyword>
<evidence type="ECO:0000256" key="4">
    <source>
        <dbReference type="ARBA" id="ARBA00012103"/>
    </source>
</evidence>
<dbReference type="Gene3D" id="3.30.230.10">
    <property type="match status" value="1"/>
</dbReference>
<comment type="caution">
    <text evidence="22">The sequence shown here is derived from an EMBL/GenBank/DDBJ whole genome shotgun (WGS) entry which is preliminary data.</text>
</comment>
<comment type="similarity">
    <text evidence="2">Belongs to the GHMP kinase family. Mevalonate kinase subfamily.</text>
</comment>
<gene>
    <name evidence="22" type="ORF">DVH24_036643</name>
</gene>
<dbReference type="InterPro" id="IPR036554">
    <property type="entry name" value="GHMP_kinase_C_sf"/>
</dbReference>
<evidence type="ECO:0000256" key="15">
    <source>
        <dbReference type="ARBA" id="ARBA00023098"/>
    </source>
</evidence>
<evidence type="ECO:0000256" key="3">
    <source>
        <dbReference type="ARBA" id="ARBA00009199"/>
    </source>
</evidence>
<evidence type="ECO:0000256" key="13">
    <source>
        <dbReference type="ARBA" id="ARBA00022955"/>
    </source>
</evidence>
<keyword evidence="15" id="KW-0443">Lipid metabolism</keyword>
<dbReference type="GO" id="GO:0019287">
    <property type="term" value="P:isopentenyl diphosphate biosynthetic process, mevalonate pathway"/>
    <property type="evidence" value="ECO:0007669"/>
    <property type="project" value="UniProtKB-UniPathway"/>
</dbReference>
<keyword evidence="14" id="KW-0756">Sterol biosynthesis</keyword>
<keyword evidence="12" id="KW-0460">Magnesium</keyword>
<organism evidence="22 23">
    <name type="scientific">Malus domestica</name>
    <name type="common">Apple</name>
    <name type="synonym">Pyrus malus</name>
    <dbReference type="NCBI Taxonomy" id="3750"/>
    <lineage>
        <taxon>Eukaryota</taxon>
        <taxon>Viridiplantae</taxon>
        <taxon>Streptophyta</taxon>
        <taxon>Embryophyta</taxon>
        <taxon>Tracheophyta</taxon>
        <taxon>Spermatophyta</taxon>
        <taxon>Magnoliopsida</taxon>
        <taxon>eudicotyledons</taxon>
        <taxon>Gunneridae</taxon>
        <taxon>Pentapetalae</taxon>
        <taxon>rosids</taxon>
        <taxon>fabids</taxon>
        <taxon>Rosales</taxon>
        <taxon>Rosaceae</taxon>
        <taxon>Amygdaloideae</taxon>
        <taxon>Maleae</taxon>
        <taxon>Malus</taxon>
    </lineage>
</organism>
<dbReference type="InterPro" id="IPR006204">
    <property type="entry name" value="GHMP_kinase_N_dom"/>
</dbReference>
<dbReference type="UniPathway" id="UPA00057">
    <property type="reaction ID" value="UER00098"/>
</dbReference>
<evidence type="ECO:0000256" key="16">
    <source>
        <dbReference type="ARBA" id="ARBA00023166"/>
    </source>
</evidence>
<evidence type="ECO:0000256" key="12">
    <source>
        <dbReference type="ARBA" id="ARBA00022842"/>
    </source>
</evidence>
<feature type="domain" description="Amidase" evidence="20">
    <location>
        <begin position="298"/>
        <end position="452"/>
    </location>
</feature>
<comment type="similarity">
    <text evidence="3">Belongs to the amidase family.</text>
</comment>
<dbReference type="STRING" id="3750.A0A498IK00"/>
<evidence type="ECO:0000259" key="19">
    <source>
        <dbReference type="Pfam" id="PF00288"/>
    </source>
</evidence>
<reference evidence="22 23" key="1">
    <citation type="submission" date="2018-10" db="EMBL/GenBank/DDBJ databases">
        <title>A high-quality apple genome assembly.</title>
        <authorList>
            <person name="Hu J."/>
        </authorList>
    </citation>
    <scope>NUCLEOTIDE SEQUENCE [LARGE SCALE GENOMIC DNA]</scope>
    <source>
        <strain evidence="23">cv. HFTH1</strain>
        <tissue evidence="22">Young leaf</tissue>
    </source>
</reference>